<dbReference type="RefSeq" id="WP_073582547.1">
    <property type="nucleotide sequence ID" value="NZ_CBCSEA010000015.1"/>
</dbReference>
<evidence type="ECO:0000313" key="8">
    <source>
        <dbReference type="EMBL" id="SHO72896.1"/>
    </source>
</evidence>
<dbReference type="GO" id="GO:0003677">
    <property type="term" value="F:DNA binding"/>
    <property type="evidence" value="ECO:0007669"/>
    <property type="project" value="UniProtKB-UniRule"/>
</dbReference>
<evidence type="ECO:0000256" key="1">
    <source>
        <dbReference type="ARBA" id="ARBA00008857"/>
    </source>
</evidence>
<dbReference type="OrthoDB" id="9806835at2"/>
<dbReference type="PANTHER" id="PTHR30349">
    <property type="entry name" value="PHAGE INTEGRASE-RELATED"/>
    <property type="match status" value="1"/>
</dbReference>
<accession>A0A1M7ZVL1</accession>
<dbReference type="Pfam" id="PF00589">
    <property type="entry name" value="Phage_integrase"/>
    <property type="match status" value="1"/>
</dbReference>
<reference evidence="9" key="1">
    <citation type="submission" date="2016-12" db="EMBL/GenBank/DDBJ databases">
        <authorList>
            <person name="Varghese N."/>
            <person name="Submissions S."/>
        </authorList>
    </citation>
    <scope>NUCLEOTIDE SEQUENCE [LARGE SCALE GENOMIC DNA]</scope>
    <source>
        <strain evidence="9">DSM 18830</strain>
    </source>
</reference>
<dbReference type="InterPro" id="IPR050090">
    <property type="entry name" value="Tyrosine_recombinase_XerCD"/>
</dbReference>
<dbReference type="PROSITE" id="PS51900">
    <property type="entry name" value="CB"/>
    <property type="match status" value="1"/>
</dbReference>
<dbReference type="AlphaFoldDB" id="A0A1M7ZVL1"/>
<dbReference type="SUPFAM" id="SSF56349">
    <property type="entry name" value="DNA breaking-rejoining enzymes"/>
    <property type="match status" value="1"/>
</dbReference>
<dbReference type="InterPro" id="IPR011010">
    <property type="entry name" value="DNA_brk_join_enz"/>
</dbReference>
<dbReference type="InterPro" id="IPR013762">
    <property type="entry name" value="Integrase-like_cat_sf"/>
</dbReference>
<dbReference type="Proteomes" id="UP000184611">
    <property type="component" value="Unassembled WGS sequence"/>
</dbReference>
<sequence>MPKITDILKIEYANEYVLGYNKQYSEPKIYDANGNINGRWYVYYSFRNPETGKLERQAPIYAGVNQFKDLKERREAVKILRESVSIILKNGYNPFNQESNIDEVKKYSISESVDFVLNLKKNSFKESSYKDFESRINQFKKWLLENGFNGRYIDSVNKTTVIKYLNYVQLKSSASNRNNTRSNLSLFFKCLEDNQIIPLNFISKISVLKSNPERHKTYSIAQEKDIFSYLEINNPDLLLFIKFVSYNFLRPLEVCRLRVKDIDVIEKRLRIQAKNKLVKIKIIPGKLIKELPDLTGFNPENYFFSRYGLGKEWDAAETNRRDYYSKEFNKVKKKFNLGIDYGLYSFRHTFITKLYNELVKESTPFEAKSKLMLITGHTTMSALEKYLRDIDAVLPDDYSDMIR</sequence>
<dbReference type="InterPro" id="IPR044068">
    <property type="entry name" value="CB"/>
</dbReference>
<feature type="domain" description="Core-binding (CB)" evidence="7">
    <location>
        <begin position="107"/>
        <end position="192"/>
    </location>
</feature>
<dbReference type="GO" id="GO:0015074">
    <property type="term" value="P:DNA integration"/>
    <property type="evidence" value="ECO:0007669"/>
    <property type="project" value="UniProtKB-KW"/>
</dbReference>
<keyword evidence="2" id="KW-0229">DNA integration</keyword>
<keyword evidence="9" id="KW-1185">Reference proteome</keyword>
<evidence type="ECO:0000256" key="4">
    <source>
        <dbReference type="ARBA" id="ARBA00023172"/>
    </source>
</evidence>
<dbReference type="Gene3D" id="1.10.150.130">
    <property type="match status" value="1"/>
</dbReference>
<dbReference type="STRING" id="416016.SAMN05443547_1241"/>
<dbReference type="GO" id="GO:0006310">
    <property type="term" value="P:DNA recombination"/>
    <property type="evidence" value="ECO:0007669"/>
    <property type="project" value="UniProtKB-KW"/>
</dbReference>
<keyword evidence="4" id="KW-0233">DNA recombination</keyword>
<keyword evidence="3 5" id="KW-0238">DNA-binding</keyword>
<evidence type="ECO:0000259" key="6">
    <source>
        <dbReference type="PROSITE" id="PS51898"/>
    </source>
</evidence>
<dbReference type="InterPro" id="IPR002104">
    <property type="entry name" value="Integrase_catalytic"/>
</dbReference>
<proteinExistence type="inferred from homology"/>
<evidence type="ECO:0000256" key="5">
    <source>
        <dbReference type="PROSITE-ProRule" id="PRU01248"/>
    </source>
</evidence>
<comment type="similarity">
    <text evidence="1">Belongs to the 'phage' integrase family.</text>
</comment>
<gene>
    <name evidence="8" type="ORF">SAMN05443547_1241</name>
</gene>
<dbReference type="CDD" id="cd00397">
    <property type="entry name" value="DNA_BRE_C"/>
    <property type="match status" value="1"/>
</dbReference>
<protein>
    <submittedName>
        <fullName evidence="8">Site-specific recombinase XerD</fullName>
    </submittedName>
</protein>
<name>A0A1M7ZVL1_9FLAO</name>
<evidence type="ECO:0000256" key="2">
    <source>
        <dbReference type="ARBA" id="ARBA00022908"/>
    </source>
</evidence>
<dbReference type="PROSITE" id="PS51898">
    <property type="entry name" value="TYR_RECOMBINASE"/>
    <property type="match status" value="1"/>
</dbReference>
<feature type="domain" description="Tyr recombinase" evidence="6">
    <location>
        <begin position="213"/>
        <end position="399"/>
    </location>
</feature>
<dbReference type="PANTHER" id="PTHR30349:SF41">
    <property type="entry name" value="INTEGRASE_RECOMBINASE PROTEIN MJ0367-RELATED"/>
    <property type="match status" value="1"/>
</dbReference>
<evidence type="ECO:0000259" key="7">
    <source>
        <dbReference type="PROSITE" id="PS51900"/>
    </source>
</evidence>
<dbReference type="InterPro" id="IPR010998">
    <property type="entry name" value="Integrase_recombinase_N"/>
</dbReference>
<evidence type="ECO:0000256" key="3">
    <source>
        <dbReference type="ARBA" id="ARBA00023125"/>
    </source>
</evidence>
<organism evidence="8 9">
    <name type="scientific">Flavobacterium cucumis</name>
    <dbReference type="NCBI Taxonomy" id="416016"/>
    <lineage>
        <taxon>Bacteria</taxon>
        <taxon>Pseudomonadati</taxon>
        <taxon>Bacteroidota</taxon>
        <taxon>Flavobacteriia</taxon>
        <taxon>Flavobacteriales</taxon>
        <taxon>Flavobacteriaceae</taxon>
        <taxon>Flavobacterium</taxon>
    </lineage>
</organism>
<evidence type="ECO:0000313" key="9">
    <source>
        <dbReference type="Proteomes" id="UP000184611"/>
    </source>
</evidence>
<dbReference type="Gene3D" id="1.10.443.10">
    <property type="entry name" value="Intergrase catalytic core"/>
    <property type="match status" value="1"/>
</dbReference>
<dbReference type="EMBL" id="FRYK01000002">
    <property type="protein sequence ID" value="SHO72896.1"/>
    <property type="molecule type" value="Genomic_DNA"/>
</dbReference>